<dbReference type="InterPro" id="IPR038824">
    <property type="entry name" value="SHOC1-like"/>
</dbReference>
<reference evidence="2 3" key="1">
    <citation type="journal article" date="2022" name="Nat. Plants">
        <title>Genomes of leafy and leafless Platanthera orchids illuminate the evolution of mycoheterotrophy.</title>
        <authorList>
            <person name="Li M.H."/>
            <person name="Liu K.W."/>
            <person name="Li Z."/>
            <person name="Lu H.C."/>
            <person name="Ye Q.L."/>
            <person name="Zhang D."/>
            <person name="Wang J.Y."/>
            <person name="Li Y.F."/>
            <person name="Zhong Z.M."/>
            <person name="Liu X."/>
            <person name="Yu X."/>
            <person name="Liu D.K."/>
            <person name="Tu X.D."/>
            <person name="Liu B."/>
            <person name="Hao Y."/>
            <person name="Liao X.Y."/>
            <person name="Jiang Y.T."/>
            <person name="Sun W.H."/>
            <person name="Chen J."/>
            <person name="Chen Y.Q."/>
            <person name="Ai Y."/>
            <person name="Zhai J.W."/>
            <person name="Wu S.S."/>
            <person name="Zhou Z."/>
            <person name="Hsiao Y.Y."/>
            <person name="Wu W.L."/>
            <person name="Chen Y.Y."/>
            <person name="Lin Y.F."/>
            <person name="Hsu J.L."/>
            <person name="Li C.Y."/>
            <person name="Wang Z.W."/>
            <person name="Zhao X."/>
            <person name="Zhong W.Y."/>
            <person name="Ma X.K."/>
            <person name="Ma L."/>
            <person name="Huang J."/>
            <person name="Chen G.Z."/>
            <person name="Huang M.Z."/>
            <person name="Huang L."/>
            <person name="Peng D.H."/>
            <person name="Luo Y.B."/>
            <person name="Zou S.Q."/>
            <person name="Chen S.P."/>
            <person name="Lan S."/>
            <person name="Tsai W.C."/>
            <person name="Van de Peer Y."/>
            <person name="Liu Z.J."/>
        </authorList>
    </citation>
    <scope>NUCLEOTIDE SEQUENCE [LARGE SCALE GENOMIC DNA]</scope>
    <source>
        <strain evidence="2">Lor287</strain>
    </source>
</reference>
<feature type="compositionally biased region" description="Polar residues" evidence="1">
    <location>
        <begin position="544"/>
        <end position="558"/>
    </location>
</feature>
<evidence type="ECO:0000313" key="3">
    <source>
        <dbReference type="Proteomes" id="UP001418222"/>
    </source>
</evidence>
<feature type="region of interest" description="Disordered" evidence="1">
    <location>
        <begin position="498"/>
        <end position="517"/>
    </location>
</feature>
<protein>
    <submittedName>
        <fullName evidence="2">Uncharacterized protein</fullName>
    </submittedName>
</protein>
<name>A0AAP0GC72_9ASPA</name>
<dbReference type="AlphaFoldDB" id="A0AAP0GC72"/>
<feature type="region of interest" description="Disordered" evidence="1">
    <location>
        <begin position="542"/>
        <end position="575"/>
    </location>
</feature>
<evidence type="ECO:0000313" key="2">
    <source>
        <dbReference type="EMBL" id="KAK8951145.1"/>
    </source>
</evidence>
<dbReference type="GO" id="GO:0000712">
    <property type="term" value="P:resolution of meiotic recombination intermediates"/>
    <property type="evidence" value="ECO:0007669"/>
    <property type="project" value="TreeGrafter"/>
</dbReference>
<accession>A0AAP0GC72</accession>
<evidence type="ECO:0000256" key="1">
    <source>
        <dbReference type="SAM" id="MobiDB-lite"/>
    </source>
</evidence>
<feature type="region of interest" description="Disordered" evidence="1">
    <location>
        <begin position="292"/>
        <end position="314"/>
    </location>
</feature>
<organism evidence="2 3">
    <name type="scientific">Platanthera zijinensis</name>
    <dbReference type="NCBI Taxonomy" id="2320716"/>
    <lineage>
        <taxon>Eukaryota</taxon>
        <taxon>Viridiplantae</taxon>
        <taxon>Streptophyta</taxon>
        <taxon>Embryophyta</taxon>
        <taxon>Tracheophyta</taxon>
        <taxon>Spermatophyta</taxon>
        <taxon>Magnoliopsida</taxon>
        <taxon>Liliopsida</taxon>
        <taxon>Asparagales</taxon>
        <taxon>Orchidaceae</taxon>
        <taxon>Orchidoideae</taxon>
        <taxon>Orchideae</taxon>
        <taxon>Orchidinae</taxon>
        <taxon>Platanthera</taxon>
    </lineage>
</organism>
<comment type="caution">
    <text evidence="2">The sequence shown here is derived from an EMBL/GenBank/DDBJ whole genome shotgun (WGS) entry which is preliminary data.</text>
</comment>
<dbReference type="Proteomes" id="UP001418222">
    <property type="component" value="Unassembled WGS sequence"/>
</dbReference>
<feature type="compositionally biased region" description="Polar residues" evidence="1">
    <location>
        <begin position="508"/>
        <end position="517"/>
    </location>
</feature>
<dbReference type="PANTHER" id="PTHR35764:SF1">
    <property type="entry name" value="PROTEIN SHORTAGE IN CHIASMATA 1"/>
    <property type="match status" value="1"/>
</dbReference>
<proteinExistence type="predicted"/>
<feature type="compositionally biased region" description="Polar residues" evidence="1">
    <location>
        <begin position="292"/>
        <end position="309"/>
    </location>
</feature>
<sequence>MILGQPLVNLIESYLEYTERILISIHQEMNSFKPERLMWNGDADPQRKTSFVFVRGQLTTYHIWYYLSLYLIYETYLMYISNDIYISRLQLSQPNLATISIFRLLFSQIFEGENNFLEYIMESSDMLYAAAASLDFNLQLFCSHMPETTDEIILNCIRTTGIIDRGLYSAMSESESIAESFLTRFPSLNPLSAHALLSCGGMLVEFLEWSHECRIQKIGNYKVPAESISLFNALCRYGELGESKSVMTDCSSIDSDNSGGILQPKSKRQRYGVSSHGPGMLMDESFYSEPSQLNRKSSGMLQPSHSNKSTFHEAPEKPQLFSNAETIYRKHDVNYLNRNDCVGDTRARVSHPHDRFSDDAIDYNCSFLDEACASASRRGFNLRRSELGCEPATEGFLSSSRLSDGHAGTFPSASEMNWVENALTNSSRSEESRGLKNAIFDEHLFAKRNYFVQQNHTDAHGQLKHANTVPSLGQFLRSKAREPSQQEGLPKQIIKSLGEANERRRAHQQSSCNTNPSFRCSLKRKATYQKKSPSIIDSFRYQGGTKQATDTTKKQNNFIRGRPSPQNLDKKDSPLIKPTWTPVDKRARQVTGAFFILLTLVRVVSIRFLGLKVVVDTHLHKGDDSPTGASYEVSFVSFQLHFYNPVWRIELPNRMTWRRGDGDFCRCCSPSFLAMTYDEVDV</sequence>
<dbReference type="PANTHER" id="PTHR35764">
    <property type="entry name" value="PROTEIN SHORTAGE IN CHIASMATA 1"/>
    <property type="match status" value="1"/>
</dbReference>
<dbReference type="EMBL" id="JBBWWQ010000003">
    <property type="protein sequence ID" value="KAK8951145.1"/>
    <property type="molecule type" value="Genomic_DNA"/>
</dbReference>
<keyword evidence="3" id="KW-1185">Reference proteome</keyword>
<gene>
    <name evidence="2" type="ORF">KSP39_PZI004898</name>
</gene>